<dbReference type="HOGENOM" id="CLU_031040_1_1_9"/>
<dbReference type="InterPro" id="IPR028427">
    <property type="entry name" value="Met_Sox_Rdtase_MsrB"/>
</dbReference>
<feature type="domain" description="MsrB" evidence="11">
    <location>
        <begin position="229"/>
        <end position="352"/>
    </location>
</feature>
<comment type="catalytic activity">
    <reaction evidence="8 10">
        <text>[thioredoxin]-disulfide + L-methionine + H2O = L-methionine (S)-S-oxide + [thioredoxin]-dithiol</text>
        <dbReference type="Rhea" id="RHEA:19993"/>
        <dbReference type="Rhea" id="RHEA-COMP:10698"/>
        <dbReference type="Rhea" id="RHEA-COMP:10700"/>
        <dbReference type="ChEBI" id="CHEBI:15377"/>
        <dbReference type="ChEBI" id="CHEBI:29950"/>
        <dbReference type="ChEBI" id="CHEBI:50058"/>
        <dbReference type="ChEBI" id="CHEBI:57844"/>
        <dbReference type="ChEBI" id="CHEBI:58772"/>
        <dbReference type="EC" id="1.8.4.11"/>
    </reaction>
</comment>
<evidence type="ECO:0000256" key="8">
    <source>
        <dbReference type="ARBA" id="ARBA00048782"/>
    </source>
</evidence>
<sequence length="368" mass="41508">MEHKWKLWLFIVGVVLLIGGASVLIQKGQAKAFSQGKPQLPAKKVKSTKVDPNAPVDQKMIYLAGGCFWGVEEYFSQVDGVLDVVSGYANGRGDTTNYQLIHQTGHAETVEVAYDANRISLKELLLHFFRIIDPTSLNKQGNDRGSQYRTGIYYTDKADLAIIDEVFKEKAKDYKKKIVVEKAPLKHFIKAEDYHQDYLKKNPNGYCHIDINQATYPVIDESKYPKPSATEIKAKLSADEYRVTQKNETEKAFSNRYWDSFDAGIYVDVVTGEPLFSSKDKFESGCGWPSFSRPISPDVVRYKEDKSFNMTRTEVRSRSGNSHLGHVFTDGPKDQGGLRYCINSLSITFIPKADMEAKGYGYLLSSVE</sequence>
<dbReference type="NCBIfam" id="TIGR00401">
    <property type="entry name" value="msrA"/>
    <property type="match status" value="1"/>
</dbReference>
<comment type="similarity">
    <text evidence="9">Belongs to the MsrB Met sulfoxide reductase family.</text>
</comment>
<dbReference type="GO" id="GO:0006979">
    <property type="term" value="P:response to oxidative stress"/>
    <property type="evidence" value="ECO:0007669"/>
    <property type="project" value="InterPro"/>
</dbReference>
<dbReference type="EC" id="1.8.4.11" evidence="10"/>
<evidence type="ECO:0000256" key="3">
    <source>
        <dbReference type="ARBA" id="ARBA00023002"/>
    </source>
</evidence>
<dbReference type="FunFam" id="3.30.1060.10:FF:000007">
    <property type="entry name" value="Peptide methionine sulfoxide reductase msrA/msrB"/>
    <property type="match status" value="1"/>
</dbReference>
<protein>
    <recommendedName>
        <fullName evidence="9 10">Multifunctional fusion protein</fullName>
    </recommendedName>
    <domain>
        <recommendedName>
            <fullName evidence="10">Peptide methionine sulfoxide reductase MsrA</fullName>
            <shortName evidence="10">Protein-methionine-S-oxide reductase</shortName>
            <ecNumber evidence="10">1.8.4.11</ecNumber>
        </recommendedName>
        <alternativeName>
            <fullName evidence="10">Peptide-methionine (S)-S-oxide reductase</fullName>
            <shortName evidence="10">Peptide Met(O) reductase</shortName>
        </alternativeName>
    </domain>
    <domain>
        <recommendedName>
            <fullName evidence="9">Peptide methionine sulfoxide reductase MsrB</fullName>
            <ecNumber evidence="9">1.8.4.12</ecNumber>
        </recommendedName>
        <alternativeName>
            <fullName evidence="9">Peptide-methionine (R)-S-oxide reductase</fullName>
        </alternativeName>
    </domain>
</protein>
<proteinExistence type="inferred from homology"/>
<keyword evidence="3 9" id="KW-0560">Oxidoreductase</keyword>
<evidence type="ECO:0000259" key="11">
    <source>
        <dbReference type="PROSITE" id="PS51790"/>
    </source>
</evidence>
<dbReference type="HAMAP" id="MF_01401">
    <property type="entry name" value="MsrA"/>
    <property type="match status" value="1"/>
</dbReference>
<feature type="active site" description="Nucleophile" evidence="9">
    <location>
        <position position="341"/>
    </location>
</feature>
<dbReference type="HAMAP" id="MF_01400">
    <property type="entry name" value="MsrB"/>
    <property type="match status" value="1"/>
</dbReference>
<comment type="similarity">
    <text evidence="1">In the C-terminal section; belongs to the MsrB Met sulfoxide reductase family.</text>
</comment>
<dbReference type="GO" id="GO:0008113">
    <property type="term" value="F:peptide-methionine (S)-S-oxide reductase activity"/>
    <property type="evidence" value="ECO:0007669"/>
    <property type="project" value="UniProtKB-UniRule"/>
</dbReference>
<dbReference type="PANTHER" id="PTHR10173">
    <property type="entry name" value="METHIONINE SULFOXIDE REDUCTASE"/>
    <property type="match status" value="1"/>
</dbReference>
<evidence type="ECO:0000256" key="9">
    <source>
        <dbReference type="HAMAP-Rule" id="MF_01400"/>
    </source>
</evidence>
<dbReference type="Proteomes" id="UP000001039">
    <property type="component" value="Chromosome"/>
</dbReference>
<dbReference type="InterPro" id="IPR002579">
    <property type="entry name" value="Met_Sox_Rdtase_MsrB_dom"/>
</dbReference>
<feature type="active site" evidence="10">
    <location>
        <position position="67"/>
    </location>
</feature>
<comment type="catalytic activity">
    <reaction evidence="6 10">
        <text>L-methionyl-[protein] + [thioredoxin]-disulfide + H2O = L-methionyl-(S)-S-oxide-[protein] + [thioredoxin]-dithiol</text>
        <dbReference type="Rhea" id="RHEA:14217"/>
        <dbReference type="Rhea" id="RHEA-COMP:10698"/>
        <dbReference type="Rhea" id="RHEA-COMP:10700"/>
        <dbReference type="Rhea" id="RHEA-COMP:12313"/>
        <dbReference type="Rhea" id="RHEA-COMP:12315"/>
        <dbReference type="ChEBI" id="CHEBI:15377"/>
        <dbReference type="ChEBI" id="CHEBI:16044"/>
        <dbReference type="ChEBI" id="CHEBI:29950"/>
        <dbReference type="ChEBI" id="CHEBI:44120"/>
        <dbReference type="ChEBI" id="CHEBI:50058"/>
        <dbReference type="EC" id="1.8.4.11"/>
    </reaction>
</comment>
<evidence type="ECO:0000256" key="2">
    <source>
        <dbReference type="ARBA" id="ARBA00011017"/>
    </source>
</evidence>
<evidence type="ECO:0000256" key="5">
    <source>
        <dbReference type="ARBA" id="ARBA00024679"/>
    </source>
</evidence>
<dbReference type="AlphaFoldDB" id="A0A0H3C1D8"/>
<comment type="similarity">
    <text evidence="2">In the N-terminal section; belongs to the MsrA Met sulfoxide reductase family.</text>
</comment>
<dbReference type="NCBIfam" id="TIGR00357">
    <property type="entry name" value="peptide-methionine (R)-S-oxide reductase MsrB"/>
    <property type="match status" value="1"/>
</dbReference>
<keyword evidence="4" id="KW-0511">Multifunctional enzyme</keyword>
<dbReference type="GO" id="GO:0005737">
    <property type="term" value="C:cytoplasm"/>
    <property type="evidence" value="ECO:0007669"/>
    <property type="project" value="TreeGrafter"/>
</dbReference>
<dbReference type="InterPro" id="IPR036509">
    <property type="entry name" value="Met_Sox_Rdtase_MsrA_sf"/>
</dbReference>
<evidence type="ECO:0000313" key="12">
    <source>
        <dbReference type="EMBL" id="ACI61492.1"/>
    </source>
</evidence>
<gene>
    <name evidence="12" type="primary">msrA1</name>
    <name evidence="10" type="synonym">msrA</name>
    <name evidence="9" type="synonym">msrB</name>
    <name evidence="12" type="ordered locus">Spy49_1204c</name>
</gene>
<name>A0A0H3C1D8_STRPZ</name>
<evidence type="ECO:0000256" key="7">
    <source>
        <dbReference type="ARBA" id="ARBA00048488"/>
    </source>
</evidence>
<dbReference type="GO" id="GO:0033743">
    <property type="term" value="F:peptide-methionine (R)-S-oxide reductase activity"/>
    <property type="evidence" value="ECO:0007669"/>
    <property type="project" value="UniProtKB-UniRule"/>
</dbReference>
<dbReference type="Gene3D" id="3.30.1060.10">
    <property type="entry name" value="Peptide methionine sulphoxide reductase MsrA"/>
    <property type="match status" value="1"/>
</dbReference>
<dbReference type="PROSITE" id="PS51790">
    <property type="entry name" value="MSRB"/>
    <property type="match status" value="1"/>
</dbReference>
<comment type="function">
    <text evidence="5 10">Has an important function as a repair enzyme for proteins that have been inactivated by oxidation. Catalyzes the reversible oxidation-reduction of methionine sulfoxide in proteins to methionine.</text>
</comment>
<dbReference type="Gene3D" id="2.170.150.20">
    <property type="entry name" value="Peptide methionine sulfoxide reductase"/>
    <property type="match status" value="1"/>
</dbReference>
<evidence type="ECO:0000313" key="13">
    <source>
        <dbReference type="Proteomes" id="UP000001039"/>
    </source>
</evidence>
<dbReference type="GO" id="GO:0033744">
    <property type="term" value="F:L-methionine:thioredoxin-disulfide S-oxidoreductase activity"/>
    <property type="evidence" value="ECO:0007669"/>
    <property type="project" value="RHEA"/>
</dbReference>
<dbReference type="Pfam" id="PF01641">
    <property type="entry name" value="SelR"/>
    <property type="match status" value="1"/>
</dbReference>
<comment type="catalytic activity">
    <reaction evidence="7 9">
        <text>L-methionyl-[protein] + [thioredoxin]-disulfide + H2O = L-methionyl-(R)-S-oxide-[protein] + [thioredoxin]-dithiol</text>
        <dbReference type="Rhea" id="RHEA:24164"/>
        <dbReference type="Rhea" id="RHEA-COMP:10698"/>
        <dbReference type="Rhea" id="RHEA-COMP:10700"/>
        <dbReference type="Rhea" id="RHEA-COMP:12313"/>
        <dbReference type="Rhea" id="RHEA-COMP:12314"/>
        <dbReference type="ChEBI" id="CHEBI:15377"/>
        <dbReference type="ChEBI" id="CHEBI:16044"/>
        <dbReference type="ChEBI" id="CHEBI:29950"/>
        <dbReference type="ChEBI" id="CHEBI:45764"/>
        <dbReference type="ChEBI" id="CHEBI:50058"/>
        <dbReference type="EC" id="1.8.4.12"/>
    </reaction>
</comment>
<evidence type="ECO:0000256" key="1">
    <source>
        <dbReference type="ARBA" id="ARBA00008076"/>
    </source>
</evidence>
<dbReference type="FunFam" id="2.170.150.20:FF:000003">
    <property type="entry name" value="Peptide methionine sulfoxide reductase MsrB"/>
    <property type="match status" value="1"/>
</dbReference>
<comment type="caution">
    <text evidence="9">Lacks conserved residue(s) required for the propagation of feature annotation.</text>
</comment>
<dbReference type="KEGG" id="soz:Spy49_1204c"/>
<comment type="similarity">
    <text evidence="10">Belongs to the MsrA Met sulfoxide reductase family.</text>
</comment>
<dbReference type="EMBL" id="CP000829">
    <property type="protein sequence ID" value="ACI61492.1"/>
    <property type="molecule type" value="Genomic_DNA"/>
</dbReference>
<dbReference type="GO" id="GO:0030091">
    <property type="term" value="P:protein repair"/>
    <property type="evidence" value="ECO:0007669"/>
    <property type="project" value="InterPro"/>
</dbReference>
<evidence type="ECO:0000256" key="10">
    <source>
        <dbReference type="HAMAP-Rule" id="MF_01401"/>
    </source>
</evidence>
<dbReference type="InterPro" id="IPR011057">
    <property type="entry name" value="Mss4-like_sf"/>
</dbReference>
<dbReference type="Pfam" id="PF01625">
    <property type="entry name" value="PMSR"/>
    <property type="match status" value="1"/>
</dbReference>
<dbReference type="SUPFAM" id="SSF51316">
    <property type="entry name" value="Mss4-like"/>
    <property type="match status" value="1"/>
</dbReference>
<accession>A0A0H3C1D8</accession>
<evidence type="ECO:0000256" key="4">
    <source>
        <dbReference type="ARBA" id="ARBA00023268"/>
    </source>
</evidence>
<dbReference type="EC" id="1.8.4.12" evidence="9"/>
<evidence type="ECO:0000256" key="6">
    <source>
        <dbReference type="ARBA" id="ARBA00047806"/>
    </source>
</evidence>
<dbReference type="SUPFAM" id="SSF55068">
    <property type="entry name" value="Peptide methionine sulfoxide reductase"/>
    <property type="match status" value="1"/>
</dbReference>
<reference evidence="12 13" key="1">
    <citation type="journal article" date="2008" name="J. Bacteriol.">
        <title>Genome sequence of a nephritogenic and highly transformable M49 strain of Streptococcus pyogenes.</title>
        <authorList>
            <person name="McShan W.M."/>
            <person name="Ferretti J.J."/>
            <person name="Karasawa T."/>
            <person name="Suvorov A.N."/>
            <person name="Lin S."/>
            <person name="Qin B."/>
            <person name="Jia H."/>
            <person name="Kenton S."/>
            <person name="Najar F."/>
            <person name="Wu H."/>
            <person name="Scott J."/>
            <person name="Roe B.A."/>
            <person name="Savic D.J."/>
        </authorList>
    </citation>
    <scope>NUCLEOTIDE SEQUENCE [LARGE SCALE GENOMIC DNA]</scope>
    <source>
        <strain evidence="12 13">NZ131</strain>
    </source>
</reference>
<dbReference type="PANTHER" id="PTHR10173:SF59">
    <property type="entry name" value="PEPTIDE METHIONINE SULFOXIDE REDUCTASE MSRA_MSRB"/>
    <property type="match status" value="1"/>
</dbReference>
<dbReference type="InterPro" id="IPR002569">
    <property type="entry name" value="Met_Sox_Rdtase_MsrA_dom"/>
</dbReference>
<organism evidence="12 13">
    <name type="scientific">Streptococcus pyogenes serotype M49 (strain NZ131)</name>
    <dbReference type="NCBI Taxonomy" id="471876"/>
    <lineage>
        <taxon>Bacteria</taxon>
        <taxon>Bacillati</taxon>
        <taxon>Bacillota</taxon>
        <taxon>Bacilli</taxon>
        <taxon>Lactobacillales</taxon>
        <taxon>Streptococcaceae</taxon>
        <taxon>Streptococcus</taxon>
    </lineage>
</organism>